<reference evidence="2" key="1">
    <citation type="submission" date="2018-02" db="EMBL/GenBank/DDBJ databases">
        <title>Rhizophora mucronata_Transcriptome.</title>
        <authorList>
            <person name="Meera S.P."/>
            <person name="Sreeshan A."/>
            <person name="Augustine A."/>
        </authorList>
    </citation>
    <scope>NUCLEOTIDE SEQUENCE</scope>
    <source>
        <tissue evidence="2">Leaf</tissue>
    </source>
</reference>
<sequence>MGLGFGRHERSRVQAGERVAVQHESSF</sequence>
<dbReference type="AlphaFoldDB" id="A0A2P2JK43"/>
<feature type="region of interest" description="Disordered" evidence="1">
    <location>
        <begin position="1"/>
        <end position="27"/>
    </location>
</feature>
<name>A0A2P2JK43_RHIMU</name>
<evidence type="ECO:0000313" key="2">
    <source>
        <dbReference type="EMBL" id="MBW93824.1"/>
    </source>
</evidence>
<organism evidence="2">
    <name type="scientific">Rhizophora mucronata</name>
    <name type="common">Asiatic mangrove</name>
    <dbReference type="NCBI Taxonomy" id="61149"/>
    <lineage>
        <taxon>Eukaryota</taxon>
        <taxon>Viridiplantae</taxon>
        <taxon>Streptophyta</taxon>
        <taxon>Embryophyta</taxon>
        <taxon>Tracheophyta</taxon>
        <taxon>Spermatophyta</taxon>
        <taxon>Magnoliopsida</taxon>
        <taxon>eudicotyledons</taxon>
        <taxon>Gunneridae</taxon>
        <taxon>Pentapetalae</taxon>
        <taxon>rosids</taxon>
        <taxon>fabids</taxon>
        <taxon>Malpighiales</taxon>
        <taxon>Rhizophoraceae</taxon>
        <taxon>Rhizophora</taxon>
    </lineage>
</organism>
<proteinExistence type="predicted"/>
<feature type="compositionally biased region" description="Basic and acidic residues" evidence="1">
    <location>
        <begin position="1"/>
        <end position="12"/>
    </location>
</feature>
<evidence type="ECO:0000256" key="1">
    <source>
        <dbReference type="SAM" id="MobiDB-lite"/>
    </source>
</evidence>
<accession>A0A2P2JK43</accession>
<dbReference type="EMBL" id="GGEC01013341">
    <property type="protein sequence ID" value="MBW93824.1"/>
    <property type="molecule type" value="Transcribed_RNA"/>
</dbReference>
<protein>
    <submittedName>
        <fullName evidence="2">Uncharacterized protein</fullName>
    </submittedName>
</protein>